<dbReference type="Proteomes" id="UP000632377">
    <property type="component" value="Unassembled WGS sequence"/>
</dbReference>
<comment type="caution">
    <text evidence="2">The sequence shown here is derived from an EMBL/GenBank/DDBJ whole genome shotgun (WGS) entry which is preliminary data.</text>
</comment>
<dbReference type="EMBL" id="JAESWC010000007">
    <property type="protein sequence ID" value="MBL4936603.1"/>
    <property type="molecule type" value="Genomic_DNA"/>
</dbReference>
<name>A0ABS1TB66_9CLOT</name>
<proteinExistence type="predicted"/>
<gene>
    <name evidence="2" type="ORF">JK636_12625</name>
</gene>
<accession>A0ABS1TB66</accession>
<protein>
    <submittedName>
        <fullName evidence="2">Uncharacterized protein</fullName>
    </submittedName>
</protein>
<dbReference type="RefSeq" id="WP_202749357.1">
    <property type="nucleotide sequence ID" value="NZ_JAESWC010000007.1"/>
</dbReference>
<keyword evidence="3" id="KW-1185">Reference proteome</keyword>
<feature type="compositionally biased region" description="Polar residues" evidence="1">
    <location>
        <begin position="1"/>
        <end position="12"/>
    </location>
</feature>
<evidence type="ECO:0000313" key="2">
    <source>
        <dbReference type="EMBL" id="MBL4936603.1"/>
    </source>
</evidence>
<feature type="region of interest" description="Disordered" evidence="1">
    <location>
        <begin position="1"/>
        <end position="22"/>
    </location>
</feature>
<sequence length="47" mass="5446">MKNRSRLTNTQRKAIGHKMSDNGEIAHYAEKVQYSRNNDNVKPETTL</sequence>
<evidence type="ECO:0000313" key="3">
    <source>
        <dbReference type="Proteomes" id="UP000632377"/>
    </source>
</evidence>
<reference evidence="2 3" key="1">
    <citation type="submission" date="2021-01" db="EMBL/GenBank/DDBJ databases">
        <title>Genome public.</title>
        <authorList>
            <person name="Liu C."/>
            <person name="Sun Q."/>
        </authorList>
    </citation>
    <scope>NUCLEOTIDE SEQUENCE [LARGE SCALE GENOMIC DNA]</scope>
    <source>
        <strain evidence="2 3">YIM B02515</strain>
    </source>
</reference>
<evidence type="ECO:0000256" key="1">
    <source>
        <dbReference type="SAM" id="MobiDB-lite"/>
    </source>
</evidence>
<organism evidence="2 3">
    <name type="scientific">Clostridium rhizosphaerae</name>
    <dbReference type="NCBI Taxonomy" id="2803861"/>
    <lineage>
        <taxon>Bacteria</taxon>
        <taxon>Bacillati</taxon>
        <taxon>Bacillota</taxon>
        <taxon>Clostridia</taxon>
        <taxon>Eubacteriales</taxon>
        <taxon>Clostridiaceae</taxon>
        <taxon>Clostridium</taxon>
    </lineage>
</organism>